<keyword evidence="2" id="KW-0732">Signal</keyword>
<protein>
    <submittedName>
        <fullName evidence="6">Alpha-N-acetylglucosaminidase</fullName>
    </submittedName>
</protein>
<evidence type="ECO:0000256" key="1">
    <source>
        <dbReference type="ARBA" id="ARBA00022801"/>
    </source>
</evidence>
<dbReference type="Pfam" id="PF12971">
    <property type="entry name" value="NAGLU_N"/>
    <property type="match status" value="1"/>
</dbReference>
<keyword evidence="1" id="KW-0378">Hydrolase</keyword>
<dbReference type="Pfam" id="PF05089">
    <property type="entry name" value="NAGLU"/>
    <property type="match status" value="1"/>
</dbReference>
<dbReference type="InterPro" id="IPR024733">
    <property type="entry name" value="NAGLU_tim-barrel"/>
</dbReference>
<feature type="domain" description="Alpha-N-acetylglucosaminidase C-terminal" evidence="5">
    <location>
        <begin position="465"/>
        <end position="727"/>
    </location>
</feature>
<evidence type="ECO:0000259" key="5">
    <source>
        <dbReference type="Pfam" id="PF12972"/>
    </source>
</evidence>
<dbReference type="GO" id="GO:0005975">
    <property type="term" value="P:carbohydrate metabolic process"/>
    <property type="evidence" value="ECO:0007669"/>
    <property type="project" value="UniProtKB-ARBA"/>
</dbReference>
<accession>A0A7D4Q897</accession>
<name>A0A7D4Q897_9SPHI</name>
<proteinExistence type="predicted"/>
<feature type="signal peptide" evidence="2">
    <location>
        <begin position="1"/>
        <end position="23"/>
    </location>
</feature>
<sequence>MKKTLSILLLWSALISWLHEANAQNTKPSADAVYALIARIIPAHKQDFGVAFIPKQNGKDVFEIADQNGKIMLSGSNGVSVASALNYYLKHYTHCDIGWNGTNLKLPAKLPRVGVKVRKVTPYTYRYDLNYCTFNYTMSWWTWDRWQQEIDWMALNGVNMPLAITGQNSIWQRVYKSLGFTDKDLSTFFSGPAYFNWFWMGNLDGWGGPLPQSFMDKHEALEKQILKRERELGMTPILPAFTGHVPPSFKTKFPNAKLKKTDWQGFPDVYILDPDDELFATIGERFIKEEVKTFGTDHLYSADTFNENTPPTNDSTYLDAVSKKVYHSMAAADPKATWIMQGWMFSYSAKFWQPKQIKALLNGIPNDHMIILDLYSENKPVWDKTDAYYGKPWIWCMLHNFGGNISLYGRMSNVAADPANALNDPRSGKILGIGLTPEAIEQNPVMYELMMENVWRDKPIELDAWLNDYAYRRYGKKNAQAEAAWQVLKNTVYTGGIRKGGNESIISGRPTLAKSTLWANPQKFYRSEDLVPAWRDLITAADDLKNSQGFRYDLVDVTRQVLANYADTLHAQFAKAIKAKDLQGYKKLSAGFLGVMDDIDKLLSTRKDFLLGRWLEAAKANGSTPEEKRLYEFNARDQITLWGDKNSVLNDYACKQWAGMLSGFYKPRWQQFFAYADKSLADGKALDEKTFQAQIKDWEWTWVNKRDIYTTTPKGDEIVVAKEMYKKYFDRVK</sequence>
<dbReference type="Gene3D" id="1.20.120.670">
    <property type="entry name" value="N-acetyl-b-d-glucoasminidase"/>
    <property type="match status" value="1"/>
</dbReference>
<keyword evidence="7" id="KW-1185">Reference proteome</keyword>
<dbReference type="InterPro" id="IPR024732">
    <property type="entry name" value="NAGLU_C"/>
</dbReference>
<feature type="domain" description="Alpha-N-acetylglucosaminidase tim-barrel" evidence="3">
    <location>
        <begin position="126"/>
        <end position="456"/>
    </location>
</feature>
<dbReference type="Pfam" id="PF12972">
    <property type="entry name" value="NAGLU_C"/>
    <property type="match status" value="1"/>
</dbReference>
<dbReference type="Gene3D" id="3.20.20.80">
    <property type="entry name" value="Glycosidases"/>
    <property type="match status" value="1"/>
</dbReference>
<evidence type="ECO:0000313" key="7">
    <source>
        <dbReference type="Proteomes" id="UP000505355"/>
    </source>
</evidence>
<evidence type="ECO:0000256" key="2">
    <source>
        <dbReference type="SAM" id="SignalP"/>
    </source>
</evidence>
<evidence type="ECO:0000313" key="6">
    <source>
        <dbReference type="EMBL" id="QKJ30631.1"/>
    </source>
</evidence>
<feature type="chain" id="PRO_5028937948" evidence="2">
    <location>
        <begin position="24"/>
        <end position="733"/>
    </location>
</feature>
<dbReference type="InterPro" id="IPR029018">
    <property type="entry name" value="Hex-like_dom2"/>
</dbReference>
<dbReference type="RefSeq" id="WP_173415304.1">
    <property type="nucleotide sequence ID" value="NZ_CP054139.1"/>
</dbReference>
<dbReference type="Proteomes" id="UP000505355">
    <property type="component" value="Chromosome"/>
</dbReference>
<organism evidence="6 7">
    <name type="scientific">Mucilaginibacter mali</name>
    <dbReference type="NCBI Taxonomy" id="2740462"/>
    <lineage>
        <taxon>Bacteria</taxon>
        <taxon>Pseudomonadati</taxon>
        <taxon>Bacteroidota</taxon>
        <taxon>Sphingobacteriia</taxon>
        <taxon>Sphingobacteriales</taxon>
        <taxon>Sphingobacteriaceae</taxon>
        <taxon>Mucilaginibacter</taxon>
    </lineage>
</organism>
<dbReference type="AlphaFoldDB" id="A0A7D4Q897"/>
<dbReference type="PANTHER" id="PTHR12872:SF1">
    <property type="entry name" value="ALPHA-N-ACETYLGLUCOSAMINIDASE"/>
    <property type="match status" value="1"/>
</dbReference>
<evidence type="ECO:0000259" key="4">
    <source>
        <dbReference type="Pfam" id="PF12971"/>
    </source>
</evidence>
<gene>
    <name evidence="6" type="ORF">HQ865_12975</name>
</gene>
<dbReference type="GO" id="GO:0016787">
    <property type="term" value="F:hydrolase activity"/>
    <property type="evidence" value="ECO:0007669"/>
    <property type="project" value="UniProtKB-KW"/>
</dbReference>
<dbReference type="InterPro" id="IPR007781">
    <property type="entry name" value="NAGLU"/>
</dbReference>
<evidence type="ECO:0000259" key="3">
    <source>
        <dbReference type="Pfam" id="PF05089"/>
    </source>
</evidence>
<dbReference type="KEGG" id="mmab:HQ865_12975"/>
<reference evidence="6 7" key="1">
    <citation type="submission" date="2020-05" db="EMBL/GenBank/DDBJ databases">
        <title>Mucilaginibacter mali sp. nov.</title>
        <authorList>
            <person name="Kim H.S."/>
            <person name="Lee K.C."/>
            <person name="Suh M.K."/>
            <person name="Kim J.-S."/>
            <person name="Han K.-I."/>
            <person name="Eom M.K."/>
            <person name="Shin Y.K."/>
            <person name="Lee J.-S."/>
        </authorList>
    </citation>
    <scope>NUCLEOTIDE SEQUENCE [LARGE SCALE GENOMIC DNA]</scope>
    <source>
        <strain evidence="6 7">G2-14</strain>
    </source>
</reference>
<dbReference type="PANTHER" id="PTHR12872">
    <property type="entry name" value="ALPHA-N-ACETYLGLUCOSAMINIDASE"/>
    <property type="match status" value="1"/>
</dbReference>
<dbReference type="InterPro" id="IPR024240">
    <property type="entry name" value="NAGLU_N"/>
</dbReference>
<feature type="domain" description="Alpha-N-acetylglucosaminidase N-terminal" evidence="4">
    <location>
        <begin position="32"/>
        <end position="111"/>
    </location>
</feature>
<dbReference type="Gene3D" id="3.30.379.10">
    <property type="entry name" value="Chitobiase/beta-hexosaminidase domain 2-like"/>
    <property type="match status" value="1"/>
</dbReference>
<dbReference type="EMBL" id="CP054139">
    <property type="protein sequence ID" value="QKJ30631.1"/>
    <property type="molecule type" value="Genomic_DNA"/>
</dbReference>